<name>A0A0E9S1R4_ANGAN</name>
<proteinExistence type="predicted"/>
<dbReference type="EMBL" id="GBXM01073228">
    <property type="protein sequence ID" value="JAH35349.1"/>
    <property type="molecule type" value="Transcribed_RNA"/>
</dbReference>
<evidence type="ECO:0000313" key="1">
    <source>
        <dbReference type="EMBL" id="JAH35349.1"/>
    </source>
</evidence>
<reference evidence="1" key="2">
    <citation type="journal article" date="2015" name="Fish Shellfish Immunol.">
        <title>Early steps in the European eel (Anguilla anguilla)-Vibrio vulnificus interaction in the gills: Role of the RtxA13 toxin.</title>
        <authorList>
            <person name="Callol A."/>
            <person name="Pajuelo D."/>
            <person name="Ebbesson L."/>
            <person name="Teles M."/>
            <person name="MacKenzie S."/>
            <person name="Amaro C."/>
        </authorList>
    </citation>
    <scope>NUCLEOTIDE SEQUENCE</scope>
</reference>
<sequence>MCSDKQVHYGPGCHVLSDSLIWNSRQEQSIMSAFKVPLAFRA</sequence>
<organism evidence="1">
    <name type="scientific">Anguilla anguilla</name>
    <name type="common">European freshwater eel</name>
    <name type="synonym">Muraena anguilla</name>
    <dbReference type="NCBI Taxonomy" id="7936"/>
    <lineage>
        <taxon>Eukaryota</taxon>
        <taxon>Metazoa</taxon>
        <taxon>Chordata</taxon>
        <taxon>Craniata</taxon>
        <taxon>Vertebrata</taxon>
        <taxon>Euteleostomi</taxon>
        <taxon>Actinopterygii</taxon>
        <taxon>Neopterygii</taxon>
        <taxon>Teleostei</taxon>
        <taxon>Anguilliformes</taxon>
        <taxon>Anguillidae</taxon>
        <taxon>Anguilla</taxon>
    </lineage>
</organism>
<dbReference type="AlphaFoldDB" id="A0A0E9S1R4"/>
<reference evidence="1" key="1">
    <citation type="submission" date="2014-11" db="EMBL/GenBank/DDBJ databases">
        <authorList>
            <person name="Amaro Gonzalez C."/>
        </authorList>
    </citation>
    <scope>NUCLEOTIDE SEQUENCE</scope>
</reference>
<protein>
    <submittedName>
        <fullName evidence="1">Uncharacterized protein</fullName>
    </submittedName>
</protein>
<accession>A0A0E9S1R4</accession>